<proteinExistence type="predicted"/>
<dbReference type="PRINTS" id="PR01415">
    <property type="entry name" value="ANKYRIN"/>
</dbReference>
<dbReference type="InterPro" id="IPR002110">
    <property type="entry name" value="Ankyrin_rpt"/>
</dbReference>
<dbReference type="PANTHER" id="PTHR24198">
    <property type="entry name" value="ANKYRIN REPEAT AND PROTEIN KINASE DOMAIN-CONTAINING PROTEIN"/>
    <property type="match status" value="1"/>
</dbReference>
<dbReference type="SMART" id="SM00248">
    <property type="entry name" value="ANK"/>
    <property type="match status" value="4"/>
</dbReference>
<evidence type="ECO:0000256" key="1">
    <source>
        <dbReference type="ARBA" id="ARBA00022737"/>
    </source>
</evidence>
<dbReference type="PANTHER" id="PTHR24198:SF165">
    <property type="entry name" value="ANKYRIN REPEAT-CONTAINING PROTEIN-RELATED"/>
    <property type="match status" value="1"/>
</dbReference>
<reference evidence="4" key="1">
    <citation type="submission" date="2021-01" db="EMBL/GenBank/DDBJ databases">
        <authorList>
            <person name="Corre E."/>
            <person name="Pelletier E."/>
            <person name="Niang G."/>
            <person name="Scheremetjew M."/>
            <person name="Finn R."/>
            <person name="Kale V."/>
            <person name="Holt S."/>
            <person name="Cochrane G."/>
            <person name="Meng A."/>
            <person name="Brown T."/>
            <person name="Cohen L."/>
        </authorList>
    </citation>
    <scope>NUCLEOTIDE SEQUENCE</scope>
    <source>
        <strain evidence="4">CCMP2078</strain>
    </source>
</reference>
<protein>
    <submittedName>
        <fullName evidence="4">Uncharacterized protein</fullName>
    </submittedName>
</protein>
<dbReference type="EMBL" id="HBEA01001773">
    <property type="protein sequence ID" value="CAD8251821.1"/>
    <property type="molecule type" value="Transcribed_RNA"/>
</dbReference>
<organism evidence="4">
    <name type="scientific">Pinguiococcus pyrenoidosus</name>
    <dbReference type="NCBI Taxonomy" id="172671"/>
    <lineage>
        <taxon>Eukaryota</taxon>
        <taxon>Sar</taxon>
        <taxon>Stramenopiles</taxon>
        <taxon>Ochrophyta</taxon>
        <taxon>Pinguiophyceae</taxon>
        <taxon>Pinguiochrysidales</taxon>
        <taxon>Pinguiochrysidaceae</taxon>
        <taxon>Pinguiococcus</taxon>
    </lineage>
</organism>
<dbReference type="InterPro" id="IPR036770">
    <property type="entry name" value="Ankyrin_rpt-contain_sf"/>
</dbReference>
<accession>A0A7R9Y986</accession>
<dbReference type="PROSITE" id="PS50297">
    <property type="entry name" value="ANK_REP_REGION"/>
    <property type="match status" value="3"/>
</dbReference>
<evidence type="ECO:0000256" key="3">
    <source>
        <dbReference type="PROSITE-ProRule" id="PRU00023"/>
    </source>
</evidence>
<dbReference type="Pfam" id="PF12796">
    <property type="entry name" value="Ank_2"/>
    <property type="match status" value="1"/>
</dbReference>
<evidence type="ECO:0000256" key="2">
    <source>
        <dbReference type="ARBA" id="ARBA00023043"/>
    </source>
</evidence>
<dbReference type="Pfam" id="PF13637">
    <property type="entry name" value="Ank_4"/>
    <property type="match status" value="1"/>
</dbReference>
<sequence length="274" mass="29643">MEACESVAARARTAQLEAEEGQRRCREAQAGAFEQFRRDMNASTTADFRASIKKLGERISEMSGKLREAYTDPDLRKPGKFLKRRRVEELKRKLDATMRRREAQLELLRQYDAQHALEEKLRTAASLGSLRDLQMLISKGVSLNAIDASGYSALHYAAGQGHADAVDLLLHSGATCHPTDVADPPILLACQSGSTSVVKVLLAWGTSLAQTKNSQGRGCLHVAALHGKADVVALLLAEGADVNARDDAGKTPLHLVAATPHVEVARMLASKGAR</sequence>
<keyword evidence="2 3" id="KW-0040">ANK repeat</keyword>
<name>A0A7R9Y986_9STRA</name>
<feature type="repeat" description="ANK" evidence="3">
    <location>
        <begin position="215"/>
        <end position="247"/>
    </location>
</feature>
<feature type="repeat" description="ANK" evidence="3">
    <location>
        <begin position="248"/>
        <end position="274"/>
    </location>
</feature>
<dbReference type="PROSITE" id="PS50088">
    <property type="entry name" value="ANK_REPEAT"/>
    <property type="match status" value="3"/>
</dbReference>
<dbReference type="SUPFAM" id="SSF48403">
    <property type="entry name" value="Ankyrin repeat"/>
    <property type="match status" value="1"/>
</dbReference>
<gene>
    <name evidence="4" type="ORF">PPYR1160_LOCUS1312</name>
</gene>
<dbReference type="AlphaFoldDB" id="A0A7R9Y986"/>
<dbReference type="Gene3D" id="1.25.40.20">
    <property type="entry name" value="Ankyrin repeat-containing domain"/>
    <property type="match status" value="2"/>
</dbReference>
<keyword evidence="1" id="KW-0677">Repeat</keyword>
<feature type="repeat" description="ANK" evidence="3">
    <location>
        <begin position="149"/>
        <end position="181"/>
    </location>
</feature>
<evidence type="ECO:0000313" key="4">
    <source>
        <dbReference type="EMBL" id="CAD8251821.1"/>
    </source>
</evidence>